<comment type="function">
    <text evidence="8">Required for pre-18S rRNA processing. May bind microtubules.</text>
</comment>
<comment type="caution">
    <text evidence="11">The sequence shown here is derived from an EMBL/GenBank/DDBJ whole genome shotgun (WGS) entry which is preliminary data.</text>
</comment>
<feature type="compositionally biased region" description="Acidic residues" evidence="9">
    <location>
        <begin position="503"/>
        <end position="513"/>
    </location>
</feature>
<dbReference type="Pfam" id="PF08156">
    <property type="entry name" value="NOP5NT"/>
    <property type="match status" value="1"/>
</dbReference>
<proteinExistence type="inferred from homology"/>
<evidence type="ECO:0000259" key="10">
    <source>
        <dbReference type="PROSITE" id="PS51358"/>
    </source>
</evidence>
<dbReference type="SUPFAM" id="SSF89124">
    <property type="entry name" value="Nop domain"/>
    <property type="match status" value="1"/>
</dbReference>
<evidence type="ECO:0000256" key="8">
    <source>
        <dbReference type="ARBA" id="ARBA00024837"/>
    </source>
</evidence>
<feature type="region of interest" description="Disordered" evidence="9">
    <location>
        <begin position="461"/>
        <end position="546"/>
    </location>
</feature>
<comment type="similarity">
    <text evidence="2">Belongs to the NOP5/NOP56 family.</text>
</comment>
<sequence length="546" mass="60234">MSFLILTETSAGYALFKAKDKKLLKRDDFAKEISTSEGICGQLKLKQFSKFDSAATALEEVTALIEGKVSPMLAGMLDSLKDEKKASLVVADVKLGNAINKIPGLSLNIVSDSTTQDLYRSIREHLTSLIPGLLPSDLNTMSLGLSHSLSRHKLKFSPDKVDTMIVQAIALLDDLDKQLNTYAMRLKEWYGWHFPEMAKIINDNMAYARVIKIMGIRSNASTSDLSTVLPEEIENALKAAAEISMGTEITKEDLDNINSLAEEVIGFSEYRTELATYLSNRMQAIAPNLTALVGELVGARLIAHAGSLMNLAKSPASTIQILGAEKALFRALKTKHDTPKYGLIYQASLIGQSTGKNKGKIARMLATKTSLGIRYDALAEDKEESSALGVYMRQKVENRVRYLEGKPILPKLPSNGVQPGKWSIQEAKKYNPDADEVMEDAPAAADLAKAAVADLQSGEAMEGVSFGDEDSKKEKKKKNKEERKKEKKEKKRKLETGDGELAAQDDAEEEEEAAAVPKEEKKEKKEKKKDKKDKHERKKRKPSEEA</sequence>
<dbReference type="AlphaFoldDB" id="A0AAV9WEV4"/>
<dbReference type="Proteomes" id="UP001370758">
    <property type="component" value="Unassembled WGS sequence"/>
</dbReference>
<keyword evidence="12" id="KW-1185">Reference proteome</keyword>
<gene>
    <name evidence="11" type="primary">NOP58_2</name>
    <name evidence="11" type="ORF">TWF481_005794</name>
</gene>
<keyword evidence="5" id="KW-0698">rRNA processing</keyword>
<dbReference type="PANTHER" id="PTHR10894:SF1">
    <property type="entry name" value="NUCLEOLAR PROTEIN 58"/>
    <property type="match status" value="1"/>
</dbReference>
<keyword evidence="7" id="KW-0687">Ribonucleoprotein</keyword>
<organism evidence="11 12">
    <name type="scientific">Arthrobotrys musiformis</name>
    <dbReference type="NCBI Taxonomy" id="47236"/>
    <lineage>
        <taxon>Eukaryota</taxon>
        <taxon>Fungi</taxon>
        <taxon>Dikarya</taxon>
        <taxon>Ascomycota</taxon>
        <taxon>Pezizomycotina</taxon>
        <taxon>Orbiliomycetes</taxon>
        <taxon>Orbiliales</taxon>
        <taxon>Orbiliaceae</taxon>
        <taxon>Arthrobotrys</taxon>
    </lineage>
</organism>
<dbReference type="GO" id="GO:0032040">
    <property type="term" value="C:small-subunit processome"/>
    <property type="evidence" value="ECO:0007669"/>
    <property type="project" value="InterPro"/>
</dbReference>
<evidence type="ECO:0000256" key="3">
    <source>
        <dbReference type="ARBA" id="ARBA00020379"/>
    </source>
</evidence>
<reference evidence="11 12" key="1">
    <citation type="submission" date="2023-08" db="EMBL/GenBank/DDBJ databases">
        <authorList>
            <person name="Palmer J.M."/>
        </authorList>
    </citation>
    <scope>NUCLEOTIDE SEQUENCE [LARGE SCALE GENOMIC DNA]</scope>
    <source>
        <strain evidence="11 12">TWF481</strain>
    </source>
</reference>
<dbReference type="FunFam" id="1.10.246.90:FF:000003">
    <property type="entry name" value="Nucleolar protein 58"/>
    <property type="match status" value="1"/>
</dbReference>
<evidence type="ECO:0000256" key="5">
    <source>
        <dbReference type="ARBA" id="ARBA00022552"/>
    </source>
</evidence>
<dbReference type="GO" id="GO:0006364">
    <property type="term" value="P:rRNA processing"/>
    <property type="evidence" value="ECO:0007669"/>
    <property type="project" value="UniProtKB-KW"/>
</dbReference>
<feature type="domain" description="Nop" evidence="10">
    <location>
        <begin position="285"/>
        <end position="405"/>
    </location>
</feature>
<dbReference type="GO" id="GO:0030515">
    <property type="term" value="F:snoRNA binding"/>
    <property type="evidence" value="ECO:0007669"/>
    <property type="project" value="InterPro"/>
</dbReference>
<dbReference type="Gene3D" id="1.10.246.90">
    <property type="entry name" value="Nop domain"/>
    <property type="match status" value="1"/>
</dbReference>
<dbReference type="Gene3D" id="1.10.287.4070">
    <property type="match status" value="1"/>
</dbReference>
<evidence type="ECO:0000256" key="4">
    <source>
        <dbReference type="ARBA" id="ARBA00022517"/>
    </source>
</evidence>
<evidence type="ECO:0000313" key="11">
    <source>
        <dbReference type="EMBL" id="KAK6507357.1"/>
    </source>
</evidence>
<keyword evidence="6" id="KW-0539">Nucleus</keyword>
<accession>A0AAV9WEV4</accession>
<dbReference type="PROSITE" id="PS51358">
    <property type="entry name" value="NOP"/>
    <property type="match status" value="1"/>
</dbReference>
<dbReference type="InterPro" id="IPR002687">
    <property type="entry name" value="Nop_dom"/>
</dbReference>
<name>A0AAV9WEV4_9PEZI</name>
<dbReference type="InterPro" id="IPR045056">
    <property type="entry name" value="Nop56/Nop58"/>
</dbReference>
<dbReference type="InterPro" id="IPR012974">
    <property type="entry name" value="NOP58/56_N"/>
</dbReference>
<evidence type="ECO:0000256" key="9">
    <source>
        <dbReference type="SAM" id="MobiDB-lite"/>
    </source>
</evidence>
<feature type="compositionally biased region" description="Basic and acidic residues" evidence="9">
    <location>
        <begin position="469"/>
        <end position="484"/>
    </location>
</feature>
<dbReference type="InterPro" id="IPR036070">
    <property type="entry name" value="Nop_dom_sf"/>
</dbReference>
<evidence type="ECO:0000313" key="12">
    <source>
        <dbReference type="Proteomes" id="UP001370758"/>
    </source>
</evidence>
<keyword evidence="4" id="KW-0690">Ribosome biogenesis</keyword>
<evidence type="ECO:0000256" key="2">
    <source>
        <dbReference type="ARBA" id="ARBA00009211"/>
    </source>
</evidence>
<feature type="compositionally biased region" description="Basic residues" evidence="9">
    <location>
        <begin position="524"/>
        <end position="546"/>
    </location>
</feature>
<evidence type="ECO:0000256" key="1">
    <source>
        <dbReference type="ARBA" id="ARBA00004604"/>
    </source>
</evidence>
<dbReference type="EMBL" id="JAVHJL010000003">
    <property type="protein sequence ID" value="KAK6507357.1"/>
    <property type="molecule type" value="Genomic_DNA"/>
</dbReference>
<evidence type="ECO:0000256" key="7">
    <source>
        <dbReference type="ARBA" id="ARBA00023274"/>
    </source>
</evidence>
<comment type="subcellular location">
    <subcellularLocation>
        <location evidence="1">Nucleus</location>
        <location evidence="1">Nucleolus</location>
    </subcellularLocation>
</comment>
<dbReference type="Pfam" id="PF01798">
    <property type="entry name" value="Nop"/>
    <property type="match status" value="1"/>
</dbReference>
<dbReference type="InterPro" id="IPR012976">
    <property type="entry name" value="NOSIC"/>
</dbReference>
<dbReference type="FunFam" id="1.10.287.4070:FF:000001">
    <property type="entry name" value="Probable Nucleolar protein 58"/>
    <property type="match status" value="1"/>
</dbReference>
<dbReference type="SMART" id="SM00931">
    <property type="entry name" value="NOSIC"/>
    <property type="match status" value="1"/>
</dbReference>
<dbReference type="InterPro" id="IPR042239">
    <property type="entry name" value="Nop_C"/>
</dbReference>
<dbReference type="PANTHER" id="PTHR10894">
    <property type="entry name" value="NUCLEOLAR PROTEIN 5 NUCLEOLAR PROTEIN NOP5 NOP58"/>
    <property type="match status" value="1"/>
</dbReference>
<evidence type="ECO:0000256" key="6">
    <source>
        <dbReference type="ARBA" id="ARBA00023242"/>
    </source>
</evidence>
<protein>
    <recommendedName>
        <fullName evidence="3">Nucleolar protein 58</fullName>
    </recommendedName>
</protein>
<dbReference type="GO" id="GO:0031428">
    <property type="term" value="C:box C/D methylation guide snoRNP complex"/>
    <property type="evidence" value="ECO:0007669"/>
    <property type="project" value="InterPro"/>
</dbReference>